<dbReference type="PROSITE" id="PS50110">
    <property type="entry name" value="RESPONSE_REGULATORY"/>
    <property type="match status" value="2"/>
</dbReference>
<dbReference type="SUPFAM" id="SSF47226">
    <property type="entry name" value="Histidine-containing phosphotransfer domain, HPT domain"/>
    <property type="match status" value="1"/>
</dbReference>
<dbReference type="CDD" id="cd00082">
    <property type="entry name" value="HisKA"/>
    <property type="match status" value="1"/>
</dbReference>
<evidence type="ECO:0000256" key="9">
    <source>
        <dbReference type="ARBA" id="ARBA00022989"/>
    </source>
</evidence>
<keyword evidence="10" id="KW-0902">Two-component regulatory system</keyword>
<dbReference type="GO" id="GO:0005886">
    <property type="term" value="C:plasma membrane"/>
    <property type="evidence" value="ECO:0007669"/>
    <property type="project" value="UniProtKB-SubCell"/>
</dbReference>
<dbReference type="SUPFAM" id="SSF52172">
    <property type="entry name" value="CheY-like"/>
    <property type="match status" value="2"/>
</dbReference>
<feature type="domain" description="Response regulatory" evidence="18">
    <location>
        <begin position="875"/>
        <end position="991"/>
    </location>
</feature>
<dbReference type="InterPro" id="IPR035965">
    <property type="entry name" value="PAS-like_dom_sf"/>
</dbReference>
<dbReference type="SUPFAM" id="SSF55785">
    <property type="entry name" value="PYP-like sensor domain (PAS domain)"/>
    <property type="match status" value="1"/>
</dbReference>
<dbReference type="Proteomes" id="UP000244902">
    <property type="component" value="Chromosome"/>
</dbReference>
<evidence type="ECO:0000256" key="11">
    <source>
        <dbReference type="ARBA" id="ARBA00023136"/>
    </source>
</evidence>
<dbReference type="InterPro" id="IPR036890">
    <property type="entry name" value="HATPase_C_sf"/>
</dbReference>
<evidence type="ECO:0000256" key="10">
    <source>
        <dbReference type="ARBA" id="ARBA00023012"/>
    </source>
</evidence>
<dbReference type="InterPro" id="IPR000014">
    <property type="entry name" value="PAS"/>
</dbReference>
<dbReference type="Gene3D" id="1.20.120.160">
    <property type="entry name" value="HPT domain"/>
    <property type="match status" value="1"/>
</dbReference>
<dbReference type="EMBL" id="CP022188">
    <property type="protein sequence ID" value="AWI78507.1"/>
    <property type="molecule type" value="Genomic_DNA"/>
</dbReference>
<keyword evidence="21" id="KW-0808">Transferase</keyword>
<dbReference type="PRINTS" id="PR00344">
    <property type="entry name" value="BCTRLSENSOR"/>
</dbReference>
<dbReference type="SMART" id="SM00091">
    <property type="entry name" value="PAS"/>
    <property type="match status" value="1"/>
</dbReference>
<dbReference type="PANTHER" id="PTHR45339:SF1">
    <property type="entry name" value="HYBRID SIGNAL TRANSDUCTION HISTIDINE KINASE J"/>
    <property type="match status" value="1"/>
</dbReference>
<dbReference type="CDD" id="cd00130">
    <property type="entry name" value="PAS"/>
    <property type="match status" value="1"/>
</dbReference>
<keyword evidence="7" id="KW-0547">Nucleotide-binding</keyword>
<dbReference type="InterPro" id="IPR005467">
    <property type="entry name" value="His_kinase_dom"/>
</dbReference>
<evidence type="ECO:0000259" key="20">
    <source>
        <dbReference type="PROSITE" id="PS50894"/>
    </source>
</evidence>
<evidence type="ECO:0000256" key="5">
    <source>
        <dbReference type="ARBA" id="ARBA00022553"/>
    </source>
</evidence>
<feature type="domain" description="PAC" evidence="19">
    <location>
        <begin position="407"/>
        <end position="458"/>
    </location>
</feature>
<dbReference type="CDD" id="cd16922">
    <property type="entry name" value="HATPase_EvgS-ArcB-TorS-like"/>
    <property type="match status" value="1"/>
</dbReference>
<feature type="domain" description="Response regulatory" evidence="18">
    <location>
        <begin position="726"/>
        <end position="851"/>
    </location>
</feature>
<feature type="modified residue" description="Phosphohistidine" evidence="14">
    <location>
        <position position="1065"/>
    </location>
</feature>
<dbReference type="Pfam" id="PF02518">
    <property type="entry name" value="HATPase_c"/>
    <property type="match status" value="1"/>
</dbReference>
<dbReference type="AlphaFoldDB" id="A0A2U8GXR6"/>
<dbReference type="EC" id="2.7.13.3" evidence="3"/>
<keyword evidence="21" id="KW-0418">Kinase</keyword>
<name>A0A2U8GXR6_9RHOO</name>
<dbReference type="Gene3D" id="3.30.565.10">
    <property type="entry name" value="Histidine kinase-like ATPase, C-terminal domain"/>
    <property type="match status" value="1"/>
</dbReference>
<evidence type="ECO:0000259" key="17">
    <source>
        <dbReference type="PROSITE" id="PS50109"/>
    </source>
</evidence>
<dbReference type="Gene3D" id="3.30.450.20">
    <property type="entry name" value="PAS domain"/>
    <property type="match status" value="2"/>
</dbReference>
<dbReference type="InterPro" id="IPR008207">
    <property type="entry name" value="Sig_transdc_His_kin_Hpt_dom"/>
</dbReference>
<dbReference type="SMART" id="SM00448">
    <property type="entry name" value="REC"/>
    <property type="match status" value="2"/>
</dbReference>
<evidence type="ECO:0000256" key="8">
    <source>
        <dbReference type="ARBA" id="ARBA00022840"/>
    </source>
</evidence>
<evidence type="ECO:0000259" key="19">
    <source>
        <dbReference type="PROSITE" id="PS50113"/>
    </source>
</evidence>
<dbReference type="InterPro" id="IPR003594">
    <property type="entry name" value="HATPase_dom"/>
</dbReference>
<dbReference type="InterPro" id="IPR000700">
    <property type="entry name" value="PAS-assoc_C"/>
</dbReference>
<feature type="transmembrane region" description="Helical" evidence="16">
    <location>
        <begin position="12"/>
        <end position="32"/>
    </location>
</feature>
<keyword evidence="5 15" id="KW-0597">Phosphoprotein</keyword>
<evidence type="ECO:0000256" key="4">
    <source>
        <dbReference type="ARBA" id="ARBA00022475"/>
    </source>
</evidence>
<dbReference type="FunFam" id="3.30.565.10:FF:000010">
    <property type="entry name" value="Sensor histidine kinase RcsC"/>
    <property type="match status" value="1"/>
</dbReference>
<evidence type="ECO:0000256" key="13">
    <source>
        <dbReference type="ARBA" id="ARBA00070152"/>
    </source>
</evidence>
<feature type="modified residue" description="4-aspartylphosphate" evidence="15">
    <location>
        <position position="926"/>
    </location>
</feature>
<keyword evidence="9 16" id="KW-1133">Transmembrane helix</keyword>
<evidence type="ECO:0000256" key="16">
    <source>
        <dbReference type="SAM" id="Phobius"/>
    </source>
</evidence>
<dbReference type="NCBIfam" id="TIGR00229">
    <property type="entry name" value="sensory_box"/>
    <property type="match status" value="1"/>
</dbReference>
<evidence type="ECO:0000256" key="15">
    <source>
        <dbReference type="PROSITE-ProRule" id="PRU00169"/>
    </source>
</evidence>
<dbReference type="Pfam" id="PF08448">
    <property type="entry name" value="PAS_4"/>
    <property type="match status" value="1"/>
</dbReference>
<evidence type="ECO:0000256" key="6">
    <source>
        <dbReference type="ARBA" id="ARBA00022692"/>
    </source>
</evidence>
<evidence type="ECO:0000313" key="22">
    <source>
        <dbReference type="Proteomes" id="UP000244902"/>
    </source>
</evidence>
<evidence type="ECO:0000256" key="7">
    <source>
        <dbReference type="ARBA" id="ARBA00022741"/>
    </source>
</evidence>
<keyword evidence="11 16" id="KW-0472">Membrane</keyword>
<gene>
    <name evidence="21" type="ORF">CEW87_03520</name>
</gene>
<keyword evidence="6 16" id="KW-0812">Transmembrane</keyword>
<evidence type="ECO:0000259" key="18">
    <source>
        <dbReference type="PROSITE" id="PS50110"/>
    </source>
</evidence>
<reference evidence="21 22" key="1">
    <citation type="submission" date="2017-06" db="EMBL/GenBank/DDBJ databases">
        <title>Azoarcus sp. TSNA42 complete genome sequence.</title>
        <authorList>
            <person name="Woo J.-H."/>
            <person name="Kim H.-S."/>
        </authorList>
    </citation>
    <scope>NUCLEOTIDE SEQUENCE [LARGE SCALE GENOMIC DNA]</scope>
    <source>
        <strain evidence="21 22">TSNA42</strain>
    </source>
</reference>
<dbReference type="CDD" id="cd17546">
    <property type="entry name" value="REC_hyHK_CKI1_RcsC-like"/>
    <property type="match status" value="2"/>
</dbReference>
<dbReference type="SMART" id="SM00387">
    <property type="entry name" value="HATPase_c"/>
    <property type="match status" value="1"/>
</dbReference>
<evidence type="ECO:0000256" key="2">
    <source>
        <dbReference type="ARBA" id="ARBA00004651"/>
    </source>
</evidence>
<comment type="function">
    <text evidence="12">Member of the two-component regulatory system BvgS/BvgA. Phosphorylates BvgA via a four-step phosphorelay in response to environmental signals.</text>
</comment>
<dbReference type="InterPro" id="IPR036641">
    <property type="entry name" value="HPT_dom_sf"/>
</dbReference>
<evidence type="ECO:0000256" key="3">
    <source>
        <dbReference type="ARBA" id="ARBA00012438"/>
    </source>
</evidence>
<protein>
    <recommendedName>
        <fullName evidence="13">Virulence sensor protein BvgS</fullName>
        <ecNumber evidence="3">2.7.13.3</ecNumber>
    </recommendedName>
</protein>
<dbReference type="InterPro" id="IPR001789">
    <property type="entry name" value="Sig_transdc_resp-reg_receiver"/>
</dbReference>
<organism evidence="21 22">
    <name type="scientific">Parazoarcus communis</name>
    <dbReference type="NCBI Taxonomy" id="41977"/>
    <lineage>
        <taxon>Bacteria</taxon>
        <taxon>Pseudomonadati</taxon>
        <taxon>Pseudomonadota</taxon>
        <taxon>Betaproteobacteria</taxon>
        <taxon>Rhodocyclales</taxon>
        <taxon>Zoogloeaceae</taxon>
        <taxon>Parazoarcus</taxon>
    </lineage>
</organism>
<sequence length="1205" mass="131002">MPLITRNRFLAEWLLLLSGLFIVAAVIGLTLYRDHTAIGVLERDRLATQARVIDKNLGRALLVVDRALIGIRDDLPGWQQERDGMARASHRLRAFADAMRSVRTLLVFDPEGNVVAANRPALLGMNFAHRPYFQRAQADANPDVLYVSPPFETALGVWAMNVVRVIMTADGKFAGIVSATLDPDEIRSQLSAVLYGTDMWAAIAHGDGLQVIMEPDRPGQSGKNLAQPGSFFSRHMASAHPAEVLEGVVAATGELRMMALHTILPEDVPMDQPLVVAVGRDMGVLYGAWRGQAWMGGGLFVLLAGLSVPGLAIDQRRRRRVEAEREQAAAALARSEHFMRSLIDIIPGMVGYWDADLRCGFANIAYREWFGKTPEQMRGIHIQELMHKALFEKNEPFIRAALAGECQHFERTLTKADGSTGYTWAHYIPDVVEDQVRGFFVLVNDITELKQAQLQLEATNAALEKRSVESEAASRAKSAFVANMSHEIRTPMNAVLGLLELLQHTRLDGHQLDYVRKAEGAARSLLAILNDILDFSKVEAGRMQLDDTPFRLDELLRNLSVMLSAALQDKPVEVLFDIAPELPRALRGDPLRLQQVLLNLAGNAVKFTERGEVIVSLRPVETRAESARIEFAVRDTGIGIAAERLQAVFEGFTQAEGSTTRHYGGTGLGLAISQRLVGLMGGELQVESTPGAGSRFHFTLDLLRDEATEQLVQRELDPGRLPKPPHVLIVDDNATARQVLANATQSFGWSTETAASGEEAVERADAAIAAGRPFDIICLDWLMPGLNGWDTAERIRAMEHGPREPVLLMVTAKGREMLEERIAGVDDNPLDGFLVKPVTPSMLFDAIAVATGGESVTTEHQGGAHLLGRPLAGLRLLLVEDNPLNQQVARELLVHAGAWVTVADDGQAALTLAQRAEALFDAVLMDIQMPGMDGYEATRRLRAGGFKVPIIAMTANVLAADRDACLAAGMNDHVGKPIDSRELVATLLRQCGRAEVVAPVVQPAGPLPESPEGFDLGPALARLNGDRRFFAQLARDFVADQGDSADRIDQAWSQGDFTTATRELHTLKGQAAMLGAQPLANLAAETESAVRSGEDAAHHAENLTRLRTLIDTSAASLLTLAEAFDPPQASVEPQPAEPGRVAELFDELVPLLAEHNLRALDVFAALKQAAGGHGERFAELDHAVQRLDFAAARTLVASLRQEGAI</sequence>
<evidence type="ECO:0000256" key="12">
    <source>
        <dbReference type="ARBA" id="ARBA00058004"/>
    </source>
</evidence>
<accession>A0A2U8GXR6</accession>
<comment type="catalytic activity">
    <reaction evidence="1">
        <text>ATP + protein L-histidine = ADP + protein N-phospho-L-histidine.</text>
        <dbReference type="EC" id="2.7.13.3"/>
    </reaction>
</comment>
<dbReference type="PROSITE" id="PS50894">
    <property type="entry name" value="HPT"/>
    <property type="match status" value="1"/>
</dbReference>
<evidence type="ECO:0000313" key="21">
    <source>
        <dbReference type="EMBL" id="AWI78507.1"/>
    </source>
</evidence>
<keyword evidence="8" id="KW-0067">ATP-binding</keyword>
<dbReference type="PROSITE" id="PS50113">
    <property type="entry name" value="PAC"/>
    <property type="match status" value="1"/>
</dbReference>
<feature type="domain" description="HPt" evidence="20">
    <location>
        <begin position="1026"/>
        <end position="1124"/>
    </location>
</feature>
<evidence type="ECO:0000256" key="1">
    <source>
        <dbReference type="ARBA" id="ARBA00000085"/>
    </source>
</evidence>
<dbReference type="CDD" id="cd12914">
    <property type="entry name" value="PDC1_DGC_like"/>
    <property type="match status" value="1"/>
</dbReference>
<dbReference type="SUPFAM" id="SSF55874">
    <property type="entry name" value="ATPase domain of HSP90 chaperone/DNA topoisomerase II/histidine kinase"/>
    <property type="match status" value="1"/>
</dbReference>
<dbReference type="SMART" id="SM00073">
    <property type="entry name" value="HPT"/>
    <property type="match status" value="1"/>
</dbReference>
<dbReference type="OrthoDB" id="5519028at2"/>
<dbReference type="PROSITE" id="PS50109">
    <property type="entry name" value="HIS_KIN"/>
    <property type="match status" value="1"/>
</dbReference>
<dbReference type="SMART" id="SM00388">
    <property type="entry name" value="HisKA"/>
    <property type="match status" value="1"/>
</dbReference>
<dbReference type="Gene3D" id="1.10.287.130">
    <property type="match status" value="1"/>
</dbReference>
<feature type="modified residue" description="4-aspartylphosphate" evidence="15">
    <location>
        <position position="780"/>
    </location>
</feature>
<dbReference type="CDD" id="cd00088">
    <property type="entry name" value="HPT"/>
    <property type="match status" value="1"/>
</dbReference>
<dbReference type="SUPFAM" id="SSF47384">
    <property type="entry name" value="Homodimeric domain of signal transducing histidine kinase"/>
    <property type="match status" value="1"/>
</dbReference>
<evidence type="ECO:0000256" key="14">
    <source>
        <dbReference type="PROSITE-ProRule" id="PRU00110"/>
    </source>
</evidence>
<feature type="domain" description="Histidine kinase" evidence="17">
    <location>
        <begin position="483"/>
        <end position="704"/>
    </location>
</feature>
<dbReference type="RefSeq" id="WP_108971470.1">
    <property type="nucleotide sequence ID" value="NZ_CP022188.1"/>
</dbReference>
<dbReference type="PANTHER" id="PTHR45339">
    <property type="entry name" value="HYBRID SIGNAL TRANSDUCTION HISTIDINE KINASE J"/>
    <property type="match status" value="1"/>
</dbReference>
<comment type="subcellular location">
    <subcellularLocation>
        <location evidence="2">Cell membrane</location>
        <topology evidence="2">Multi-pass membrane protein</topology>
    </subcellularLocation>
</comment>
<dbReference type="InterPro" id="IPR011006">
    <property type="entry name" value="CheY-like_superfamily"/>
</dbReference>
<dbReference type="Gene3D" id="3.40.50.2300">
    <property type="match status" value="2"/>
</dbReference>
<keyword evidence="4" id="KW-1003">Cell membrane</keyword>
<dbReference type="InterPro" id="IPR004358">
    <property type="entry name" value="Sig_transdc_His_kin-like_C"/>
</dbReference>
<dbReference type="Pfam" id="PF00512">
    <property type="entry name" value="HisKA"/>
    <property type="match status" value="1"/>
</dbReference>
<dbReference type="Pfam" id="PF00072">
    <property type="entry name" value="Response_reg"/>
    <property type="match status" value="2"/>
</dbReference>
<proteinExistence type="predicted"/>
<dbReference type="GO" id="GO:0000155">
    <property type="term" value="F:phosphorelay sensor kinase activity"/>
    <property type="evidence" value="ECO:0007669"/>
    <property type="project" value="InterPro"/>
</dbReference>
<dbReference type="Pfam" id="PF01627">
    <property type="entry name" value="Hpt"/>
    <property type="match status" value="1"/>
</dbReference>
<dbReference type="InterPro" id="IPR003661">
    <property type="entry name" value="HisK_dim/P_dom"/>
</dbReference>
<dbReference type="InterPro" id="IPR036097">
    <property type="entry name" value="HisK_dim/P_sf"/>
</dbReference>
<dbReference type="InterPro" id="IPR013656">
    <property type="entry name" value="PAS_4"/>
</dbReference>
<dbReference type="GO" id="GO:0005524">
    <property type="term" value="F:ATP binding"/>
    <property type="evidence" value="ECO:0007669"/>
    <property type="project" value="UniProtKB-KW"/>
</dbReference>